<name>A0ACC1YYW7_MELAZ</name>
<dbReference type="EMBL" id="CM051394">
    <property type="protein sequence ID" value="KAJ4728671.1"/>
    <property type="molecule type" value="Genomic_DNA"/>
</dbReference>
<evidence type="ECO:0000313" key="1">
    <source>
        <dbReference type="EMBL" id="KAJ4728671.1"/>
    </source>
</evidence>
<keyword evidence="2" id="KW-1185">Reference proteome</keyword>
<sequence length="232" mass="27767">MHCRRDSTCCNYYVYNPTTNKMRTLPRLQNSERKMTAETGTWRLSGDPFSFDNLILHDGVYWSGKIVWLNLQTETFFSFDVDKEEYGEMLLPKPPIEDEWRHYKIKYFNEWRGNLNLIRYSNTGKMQIYIFQLKEEQSEWIIKHHIDGDKLMRNNAHLFGNQDRYFLCILSLVHGEDSYLVLYIPGHVVAYHFRNKKIRKLSDLTLDLDDQHALSTLGWTDVHQYIQTFSHV</sequence>
<dbReference type="Proteomes" id="UP001164539">
    <property type="component" value="Chromosome 1"/>
</dbReference>
<organism evidence="1 2">
    <name type="scientific">Melia azedarach</name>
    <name type="common">Chinaberry tree</name>
    <dbReference type="NCBI Taxonomy" id="155640"/>
    <lineage>
        <taxon>Eukaryota</taxon>
        <taxon>Viridiplantae</taxon>
        <taxon>Streptophyta</taxon>
        <taxon>Embryophyta</taxon>
        <taxon>Tracheophyta</taxon>
        <taxon>Spermatophyta</taxon>
        <taxon>Magnoliopsida</taxon>
        <taxon>eudicotyledons</taxon>
        <taxon>Gunneridae</taxon>
        <taxon>Pentapetalae</taxon>
        <taxon>rosids</taxon>
        <taxon>malvids</taxon>
        <taxon>Sapindales</taxon>
        <taxon>Meliaceae</taxon>
        <taxon>Melia</taxon>
    </lineage>
</organism>
<proteinExistence type="predicted"/>
<evidence type="ECO:0000313" key="2">
    <source>
        <dbReference type="Proteomes" id="UP001164539"/>
    </source>
</evidence>
<protein>
    <submittedName>
        <fullName evidence="1">F-box protein</fullName>
    </submittedName>
</protein>
<gene>
    <name evidence="1" type="ORF">OWV82_001564</name>
</gene>
<reference evidence="1 2" key="1">
    <citation type="journal article" date="2023" name="Science">
        <title>Complex scaffold remodeling in plant triterpene biosynthesis.</title>
        <authorList>
            <person name="De La Pena R."/>
            <person name="Hodgson H."/>
            <person name="Liu J.C."/>
            <person name="Stephenson M.J."/>
            <person name="Martin A.C."/>
            <person name="Owen C."/>
            <person name="Harkess A."/>
            <person name="Leebens-Mack J."/>
            <person name="Jimenez L.E."/>
            <person name="Osbourn A."/>
            <person name="Sattely E.S."/>
        </authorList>
    </citation>
    <scope>NUCLEOTIDE SEQUENCE [LARGE SCALE GENOMIC DNA]</scope>
    <source>
        <strain evidence="2">cv. JPN11</strain>
        <tissue evidence="1">Leaf</tissue>
    </source>
</reference>
<accession>A0ACC1YYW7</accession>
<comment type="caution">
    <text evidence="1">The sequence shown here is derived from an EMBL/GenBank/DDBJ whole genome shotgun (WGS) entry which is preliminary data.</text>
</comment>